<comment type="caution">
    <text evidence="1">The sequence shown here is derived from an EMBL/GenBank/DDBJ whole genome shotgun (WGS) entry which is preliminary data.</text>
</comment>
<protein>
    <submittedName>
        <fullName evidence="1">Uncharacterized protein</fullName>
    </submittedName>
</protein>
<dbReference type="AlphaFoldDB" id="A0A5B0RY64"/>
<dbReference type="EMBL" id="VDEP01000136">
    <property type="protein sequence ID" value="KAA1129494.1"/>
    <property type="molecule type" value="Genomic_DNA"/>
</dbReference>
<name>A0A5B0RY64_PUCGR</name>
<evidence type="ECO:0000313" key="1">
    <source>
        <dbReference type="EMBL" id="KAA1129494.1"/>
    </source>
</evidence>
<dbReference type="Proteomes" id="UP000325313">
    <property type="component" value="Unassembled WGS sequence"/>
</dbReference>
<accession>A0A5B0RY64</accession>
<reference evidence="1 2" key="1">
    <citation type="submission" date="2019-05" db="EMBL/GenBank/DDBJ databases">
        <title>Emergence of the Ug99 lineage of the wheat stem rust pathogen through somatic hybridization.</title>
        <authorList>
            <person name="Li F."/>
            <person name="Upadhyaya N.M."/>
            <person name="Sperschneider J."/>
            <person name="Matny O."/>
            <person name="Nguyen-Phuc H."/>
            <person name="Mago R."/>
            <person name="Raley C."/>
            <person name="Miller M.E."/>
            <person name="Silverstein K.A.T."/>
            <person name="Henningsen E."/>
            <person name="Hirsch C.D."/>
            <person name="Visser B."/>
            <person name="Pretorius Z.A."/>
            <person name="Steffenson B.J."/>
            <person name="Schwessinger B."/>
            <person name="Dodds P.N."/>
            <person name="Figueroa M."/>
        </authorList>
    </citation>
    <scope>NUCLEOTIDE SEQUENCE [LARGE SCALE GENOMIC DNA]</scope>
    <source>
        <strain evidence="1 2">Ug99</strain>
    </source>
</reference>
<sequence>MALLDAHTKGARRAGLGEAMFKVKSLTILPCQRSVEPLSGLSRSDHSSNLLLWVTLISAHCWLLSISSRACLRRGLIISHKGPDSQVNPRDGTPTQRVEVIQQQHQLQQIVGGMAEYWRLGATSTVDATKK</sequence>
<proteinExistence type="predicted"/>
<gene>
    <name evidence="1" type="ORF">PGTUg99_015801</name>
</gene>
<organism evidence="1 2">
    <name type="scientific">Puccinia graminis f. sp. tritici</name>
    <dbReference type="NCBI Taxonomy" id="56615"/>
    <lineage>
        <taxon>Eukaryota</taxon>
        <taxon>Fungi</taxon>
        <taxon>Dikarya</taxon>
        <taxon>Basidiomycota</taxon>
        <taxon>Pucciniomycotina</taxon>
        <taxon>Pucciniomycetes</taxon>
        <taxon>Pucciniales</taxon>
        <taxon>Pucciniaceae</taxon>
        <taxon>Puccinia</taxon>
    </lineage>
</organism>
<evidence type="ECO:0000313" key="2">
    <source>
        <dbReference type="Proteomes" id="UP000325313"/>
    </source>
</evidence>